<dbReference type="SUPFAM" id="SSF56672">
    <property type="entry name" value="DNA/RNA polymerases"/>
    <property type="match status" value="1"/>
</dbReference>
<name>A0ABU3BPW1_9BACT</name>
<reference evidence="2 3" key="1">
    <citation type="submission" date="2023-09" db="EMBL/GenBank/DDBJ databases">
        <authorList>
            <person name="Rey-Velasco X."/>
        </authorList>
    </citation>
    <scope>NUCLEOTIDE SEQUENCE [LARGE SCALE GENOMIC DNA]</scope>
    <source>
        <strain evidence="2 3">F394</strain>
    </source>
</reference>
<dbReference type="Gene3D" id="1.10.150.20">
    <property type="entry name" value="5' to 3' exonuclease, C-terminal subdomain"/>
    <property type="match status" value="1"/>
</dbReference>
<dbReference type="Proteomes" id="UP001267426">
    <property type="component" value="Unassembled WGS sequence"/>
</dbReference>
<evidence type="ECO:0000313" key="3">
    <source>
        <dbReference type="Proteomes" id="UP001267426"/>
    </source>
</evidence>
<gene>
    <name evidence="2" type="ORF">RM540_06130</name>
</gene>
<keyword evidence="3" id="KW-1185">Reference proteome</keyword>
<dbReference type="Gene3D" id="3.30.70.370">
    <property type="match status" value="1"/>
</dbReference>
<comment type="caution">
    <text evidence="2">The sequence shown here is derived from an EMBL/GenBank/DDBJ whole genome shotgun (WGS) entry which is preliminary data.</text>
</comment>
<proteinExistence type="predicted"/>
<dbReference type="InterPro" id="IPR043502">
    <property type="entry name" value="DNA/RNA_pol_sf"/>
</dbReference>
<accession>A0ABU3BPW1</accession>
<feature type="compositionally biased region" description="Acidic residues" evidence="1">
    <location>
        <begin position="1"/>
        <end position="12"/>
    </location>
</feature>
<evidence type="ECO:0000256" key="1">
    <source>
        <dbReference type="SAM" id="MobiDB-lite"/>
    </source>
</evidence>
<dbReference type="RefSeq" id="WP_311662667.1">
    <property type="nucleotide sequence ID" value="NZ_JAVRHT010000011.1"/>
</dbReference>
<evidence type="ECO:0008006" key="4">
    <source>
        <dbReference type="Google" id="ProtNLM"/>
    </source>
</evidence>
<protein>
    <recommendedName>
        <fullName evidence="4">PcfJ-like protein</fullName>
    </recommendedName>
</protein>
<sequence length="534" mass="60773">MADSEEDDEGDDLGIFPPPARPHRATCSREFRDWLLDRFGPLRGPEGEAYRRLFSYLVFPSHLDRNTGLPVICGRTLAWAAGKEAAYESGNYPTWRLLKGFRKYVLEGFNWSGYTPKLCRVVRDRGFRDDVLERIEEEVARPVTDTEDRVYFVSGKRFSLTKQRRTREREQRRALAKMAEAGCEEAAQVMEYMNSRTPNVFSKLVRQNRLEAYRVAADLPTEARRAARATLRRIEDQPVPFYSPSTRGNTVRLFDQGSIAGLKKEVRHALMAGCVEFDLKSAQLAIIARLWDVPVVARFLEGGGDIWGALYAHLGIAPKDQAATKPTLKTALYALCFGAGDRRIKGELTMGLETYCEAPHAFLDHEIIQALRAARDAQIEAVAEAGGAWDVYGVWRSTDCKDTPEKNARSVLAQLAQAAELHLVFPVIELARETRDFQVVLWQHDGFSVRFSDETKRERWTERIVAAVQQRADDLRVPTQLEYEVLEVDPLSEQRRERTPARPPLREMALKVRAIADEIVREHRSRLEAGRRGV</sequence>
<feature type="region of interest" description="Disordered" evidence="1">
    <location>
        <begin position="1"/>
        <end position="21"/>
    </location>
</feature>
<dbReference type="EMBL" id="JAVRHT010000011">
    <property type="protein sequence ID" value="MDT0631324.1"/>
    <property type="molecule type" value="Genomic_DNA"/>
</dbReference>
<organism evidence="2 3">
    <name type="scientific">Rubrivirga litoralis</name>
    <dbReference type="NCBI Taxonomy" id="3075598"/>
    <lineage>
        <taxon>Bacteria</taxon>
        <taxon>Pseudomonadati</taxon>
        <taxon>Rhodothermota</taxon>
        <taxon>Rhodothermia</taxon>
        <taxon>Rhodothermales</taxon>
        <taxon>Rubricoccaceae</taxon>
        <taxon>Rubrivirga</taxon>
    </lineage>
</organism>
<evidence type="ECO:0000313" key="2">
    <source>
        <dbReference type="EMBL" id="MDT0631324.1"/>
    </source>
</evidence>